<gene>
    <name evidence="1" type="ORF">LCGC14_0922260</name>
</gene>
<reference evidence="1" key="1">
    <citation type="journal article" date="2015" name="Nature">
        <title>Complex archaea that bridge the gap between prokaryotes and eukaryotes.</title>
        <authorList>
            <person name="Spang A."/>
            <person name="Saw J.H."/>
            <person name="Jorgensen S.L."/>
            <person name="Zaremba-Niedzwiedzka K."/>
            <person name="Martijn J."/>
            <person name="Lind A.E."/>
            <person name="van Eijk R."/>
            <person name="Schleper C."/>
            <person name="Guy L."/>
            <person name="Ettema T.J."/>
        </authorList>
    </citation>
    <scope>NUCLEOTIDE SEQUENCE</scope>
</reference>
<accession>A0A0F9NQF0</accession>
<protein>
    <submittedName>
        <fullName evidence="1">Uncharacterized protein</fullName>
    </submittedName>
</protein>
<organism evidence="1">
    <name type="scientific">marine sediment metagenome</name>
    <dbReference type="NCBI Taxonomy" id="412755"/>
    <lineage>
        <taxon>unclassified sequences</taxon>
        <taxon>metagenomes</taxon>
        <taxon>ecological metagenomes</taxon>
    </lineage>
</organism>
<evidence type="ECO:0000313" key="1">
    <source>
        <dbReference type="EMBL" id="KKN21745.1"/>
    </source>
</evidence>
<comment type="caution">
    <text evidence="1">The sequence shown here is derived from an EMBL/GenBank/DDBJ whole genome shotgun (WGS) entry which is preliminary data.</text>
</comment>
<dbReference type="AlphaFoldDB" id="A0A0F9NQF0"/>
<name>A0A0F9NQF0_9ZZZZ</name>
<proteinExistence type="predicted"/>
<dbReference type="EMBL" id="LAZR01003123">
    <property type="protein sequence ID" value="KKN21745.1"/>
    <property type="molecule type" value="Genomic_DNA"/>
</dbReference>
<sequence length="119" mass="12628">MKFLILAATSFFLALPAMAQEQVTAKSGEEVRVGWIGSVGENCQTNPLPAITPAELAKHGQIRLTEGEVQTDTVPNCPGIKIPAIVVFYTSSPGFTGTDNFALSTGEGQPSRTYTITVQ</sequence>